<sequence length="99" mass="11017">MHNSSRNPTTFAVRVRKSVPAEWIPCPEQTSFSPFYFHGQETRRVIVLGHWSPADQEIGRGSNISRSVVSLLCSLTSPPPGRERVVWDARPSLPGDSAM</sequence>
<dbReference type="Proteomes" id="UP001283361">
    <property type="component" value="Unassembled WGS sequence"/>
</dbReference>
<keyword evidence="3" id="KW-1185">Reference proteome</keyword>
<organism evidence="2 3">
    <name type="scientific">Elysia crispata</name>
    <name type="common">lettuce slug</name>
    <dbReference type="NCBI Taxonomy" id="231223"/>
    <lineage>
        <taxon>Eukaryota</taxon>
        <taxon>Metazoa</taxon>
        <taxon>Spiralia</taxon>
        <taxon>Lophotrochozoa</taxon>
        <taxon>Mollusca</taxon>
        <taxon>Gastropoda</taxon>
        <taxon>Heterobranchia</taxon>
        <taxon>Euthyneura</taxon>
        <taxon>Panpulmonata</taxon>
        <taxon>Sacoglossa</taxon>
        <taxon>Placobranchoidea</taxon>
        <taxon>Plakobranchidae</taxon>
        <taxon>Elysia</taxon>
    </lineage>
</organism>
<evidence type="ECO:0000313" key="3">
    <source>
        <dbReference type="Proteomes" id="UP001283361"/>
    </source>
</evidence>
<name>A0AAE1D1J7_9GAST</name>
<proteinExistence type="predicted"/>
<evidence type="ECO:0000256" key="1">
    <source>
        <dbReference type="SAM" id="MobiDB-lite"/>
    </source>
</evidence>
<comment type="caution">
    <text evidence="2">The sequence shown here is derived from an EMBL/GenBank/DDBJ whole genome shotgun (WGS) entry which is preliminary data.</text>
</comment>
<dbReference type="EMBL" id="JAWDGP010005809">
    <property type="protein sequence ID" value="KAK3751702.1"/>
    <property type="molecule type" value="Genomic_DNA"/>
</dbReference>
<accession>A0AAE1D1J7</accession>
<gene>
    <name evidence="2" type="ORF">RRG08_065608</name>
</gene>
<dbReference type="AlphaFoldDB" id="A0AAE1D1J7"/>
<feature type="region of interest" description="Disordered" evidence="1">
    <location>
        <begin position="78"/>
        <end position="99"/>
    </location>
</feature>
<protein>
    <submittedName>
        <fullName evidence="2">Uncharacterized protein</fullName>
    </submittedName>
</protein>
<evidence type="ECO:0000313" key="2">
    <source>
        <dbReference type="EMBL" id="KAK3751702.1"/>
    </source>
</evidence>
<reference evidence="2" key="1">
    <citation type="journal article" date="2023" name="G3 (Bethesda)">
        <title>A reference genome for the long-term kleptoplast-retaining sea slug Elysia crispata morphotype clarki.</title>
        <authorList>
            <person name="Eastman K.E."/>
            <person name="Pendleton A.L."/>
            <person name="Shaikh M.A."/>
            <person name="Suttiyut T."/>
            <person name="Ogas R."/>
            <person name="Tomko P."/>
            <person name="Gavelis G."/>
            <person name="Widhalm J.R."/>
            <person name="Wisecaver J.H."/>
        </authorList>
    </citation>
    <scope>NUCLEOTIDE SEQUENCE</scope>
    <source>
        <strain evidence="2">ECLA1</strain>
    </source>
</reference>